<evidence type="ECO:0000259" key="7">
    <source>
        <dbReference type="PROSITE" id="PS51767"/>
    </source>
</evidence>
<dbReference type="InterPro" id="IPR001461">
    <property type="entry name" value="Aspartic_peptidase_A1"/>
</dbReference>
<proteinExistence type="inferred from homology"/>
<comment type="similarity">
    <text evidence="1 4">Belongs to the peptidase A1 family.</text>
</comment>
<dbReference type="Gene3D" id="2.40.70.10">
    <property type="entry name" value="Acid Proteases"/>
    <property type="match status" value="2"/>
</dbReference>
<sequence>MKFLNLILVVFLLSFNVIKTHANDNNVDLQYGIDLPLTIQQRYDVEFEQIKNGYATIKPSVGHYQRNPLSKNVDLEMQGNFYQINANVYIGGQKFILQVDTGSTLTAIPLKNCNNCRGERPVYNPEISNSSILIPCSSDHCLGSGSAAPSCRLHQSSKSSCDFVILYGDGSKVRGKIYSDEITMNGVKSIGFFGANVEEVGTFEYPRADGIMGLGRTGNNKNLVPTIFESMVRANSSMKNVFGIYLDYQGQGHLSLGRINPNFYVGEIEYTPVVQNGPFYSIKPTSFRISNTSFLASSLGQVIVDSGTSDIILSGKIYDHLIAFFRRHYCHIDMVCDPISIFTGRACFEREEDFESFPWLHFGFSGGVRIAIPPKNYMIKTQSTQPGVYGYCWGIDRGEDMTILGDVFMRGYYTIFDNEENRVGFAIGKNSKENVGDIDNTDQFDKGFYNSLDGDENGAANSNIGGSISSILLIILVLNLLLIV</sequence>
<dbReference type="InterPro" id="IPR001969">
    <property type="entry name" value="Aspartic_peptidase_AS"/>
</dbReference>
<dbReference type="eggNOG" id="KOG1339">
    <property type="taxonomic scope" value="Eukaryota"/>
</dbReference>
<gene>
    <name evidence="8" type="ORF">DICPUDRAFT_158270</name>
</gene>
<dbReference type="FunFam" id="2.40.70.10:FF:000226">
    <property type="entry name" value="Uncharacterized protein"/>
    <property type="match status" value="1"/>
</dbReference>
<evidence type="ECO:0000313" key="8">
    <source>
        <dbReference type="EMBL" id="EGC30045.1"/>
    </source>
</evidence>
<dbReference type="PANTHER" id="PTHR47965">
    <property type="entry name" value="ASPARTYL PROTEASE-RELATED"/>
    <property type="match status" value="1"/>
</dbReference>
<reference evidence="9" key="1">
    <citation type="journal article" date="2011" name="Genome Biol.">
        <title>Comparative genomics of the social amoebae Dictyostelium discoideum and Dictyostelium purpureum.</title>
        <authorList>
            <consortium name="US DOE Joint Genome Institute (JGI-PGF)"/>
            <person name="Sucgang R."/>
            <person name="Kuo A."/>
            <person name="Tian X."/>
            <person name="Salerno W."/>
            <person name="Parikh A."/>
            <person name="Feasley C.L."/>
            <person name="Dalin E."/>
            <person name="Tu H."/>
            <person name="Huang E."/>
            <person name="Barry K."/>
            <person name="Lindquist E."/>
            <person name="Shapiro H."/>
            <person name="Bruce D."/>
            <person name="Schmutz J."/>
            <person name="Salamov A."/>
            <person name="Fey P."/>
            <person name="Gaudet P."/>
            <person name="Anjard C."/>
            <person name="Babu M.M."/>
            <person name="Basu S."/>
            <person name="Bushmanova Y."/>
            <person name="van der Wel H."/>
            <person name="Katoh-Kurasawa M."/>
            <person name="Dinh C."/>
            <person name="Coutinho P.M."/>
            <person name="Saito T."/>
            <person name="Elias M."/>
            <person name="Schaap P."/>
            <person name="Kay R.R."/>
            <person name="Henrissat B."/>
            <person name="Eichinger L."/>
            <person name="Rivero F."/>
            <person name="Putnam N.H."/>
            <person name="West C.M."/>
            <person name="Loomis W.F."/>
            <person name="Chisholm R.L."/>
            <person name="Shaulsky G."/>
            <person name="Strassmann J.E."/>
            <person name="Queller D.C."/>
            <person name="Kuspa A."/>
            <person name="Grigoriev I.V."/>
        </authorList>
    </citation>
    <scope>NUCLEOTIDE SEQUENCE [LARGE SCALE GENOMIC DNA]</scope>
    <source>
        <strain evidence="9">QSDP1</strain>
    </source>
</reference>
<dbReference type="OrthoDB" id="2747330at2759"/>
<feature type="transmembrane region" description="Helical" evidence="5">
    <location>
        <begin position="464"/>
        <end position="483"/>
    </location>
</feature>
<dbReference type="GO" id="GO:0006508">
    <property type="term" value="P:proteolysis"/>
    <property type="evidence" value="ECO:0007669"/>
    <property type="project" value="UniProtKB-KW"/>
</dbReference>
<dbReference type="MEROPS" id="A01.A90"/>
<feature type="signal peptide" evidence="6">
    <location>
        <begin position="1"/>
        <end position="22"/>
    </location>
</feature>
<evidence type="ECO:0000256" key="2">
    <source>
        <dbReference type="PIRSR" id="PIRSR601461-1"/>
    </source>
</evidence>
<dbReference type="PROSITE" id="PS51767">
    <property type="entry name" value="PEPTIDASE_A1"/>
    <property type="match status" value="1"/>
</dbReference>
<dbReference type="InParanoid" id="F1A181"/>
<dbReference type="GO" id="GO:0004190">
    <property type="term" value="F:aspartic-type endopeptidase activity"/>
    <property type="evidence" value="ECO:0007669"/>
    <property type="project" value="UniProtKB-KW"/>
</dbReference>
<keyword evidence="4" id="KW-0645">Protease</keyword>
<keyword evidence="5" id="KW-0472">Membrane</keyword>
<evidence type="ECO:0000256" key="4">
    <source>
        <dbReference type="RuleBase" id="RU000454"/>
    </source>
</evidence>
<feature type="active site" evidence="2">
    <location>
        <position position="100"/>
    </location>
</feature>
<dbReference type="Pfam" id="PF00026">
    <property type="entry name" value="Asp"/>
    <property type="match status" value="1"/>
</dbReference>
<dbReference type="Proteomes" id="UP000001064">
    <property type="component" value="Unassembled WGS sequence"/>
</dbReference>
<dbReference type="InterPro" id="IPR034164">
    <property type="entry name" value="Pepsin-like_dom"/>
</dbReference>
<dbReference type="InterPro" id="IPR021109">
    <property type="entry name" value="Peptidase_aspartic_dom_sf"/>
</dbReference>
<feature type="domain" description="Peptidase A1" evidence="7">
    <location>
        <begin position="84"/>
        <end position="426"/>
    </location>
</feature>
<dbReference type="RefSeq" id="XP_003293432.1">
    <property type="nucleotide sequence ID" value="XM_003293384.1"/>
</dbReference>
<dbReference type="InterPro" id="IPR033121">
    <property type="entry name" value="PEPTIDASE_A1"/>
</dbReference>
<protein>
    <recommendedName>
        <fullName evidence="7">Peptidase A1 domain-containing protein</fullName>
    </recommendedName>
</protein>
<dbReference type="FunFam" id="2.40.70.10:FF:000202">
    <property type="entry name" value="Predicted protein"/>
    <property type="match status" value="1"/>
</dbReference>
<dbReference type="STRING" id="5786.F1A181"/>
<feature type="disulfide bond" evidence="3">
    <location>
        <begin position="113"/>
        <end position="136"/>
    </location>
</feature>
<dbReference type="KEGG" id="dpp:DICPUDRAFT_158270"/>
<dbReference type="GeneID" id="10511272"/>
<dbReference type="PROSITE" id="PS00141">
    <property type="entry name" value="ASP_PROTEASE"/>
    <property type="match status" value="1"/>
</dbReference>
<feature type="active site" evidence="2">
    <location>
        <position position="305"/>
    </location>
</feature>
<evidence type="ECO:0000256" key="6">
    <source>
        <dbReference type="SAM" id="SignalP"/>
    </source>
</evidence>
<keyword evidence="6" id="KW-0732">Signal</keyword>
<dbReference type="SUPFAM" id="SSF50630">
    <property type="entry name" value="Acid proteases"/>
    <property type="match status" value="1"/>
</dbReference>
<dbReference type="OMA" id="CIGRIDG"/>
<name>F1A181_DICPU</name>
<accession>F1A181</accession>
<dbReference type="PANTHER" id="PTHR47965:SF91">
    <property type="entry name" value="PEPTIDASE A1 DOMAIN-CONTAINING PROTEIN"/>
    <property type="match status" value="1"/>
</dbReference>
<evidence type="ECO:0000256" key="1">
    <source>
        <dbReference type="ARBA" id="ARBA00007447"/>
    </source>
</evidence>
<feature type="chain" id="PRO_5003265554" description="Peptidase A1 domain-containing protein" evidence="6">
    <location>
        <begin position="23"/>
        <end position="484"/>
    </location>
</feature>
<keyword evidence="3" id="KW-1015">Disulfide bond</keyword>
<dbReference type="VEuPathDB" id="AmoebaDB:DICPUDRAFT_158270"/>
<keyword evidence="9" id="KW-1185">Reference proteome</keyword>
<dbReference type="PRINTS" id="PR00792">
    <property type="entry name" value="PEPSIN"/>
</dbReference>
<evidence type="ECO:0000256" key="3">
    <source>
        <dbReference type="PIRSR" id="PIRSR601461-2"/>
    </source>
</evidence>
<keyword evidence="4" id="KW-0064">Aspartyl protease</keyword>
<dbReference type="AlphaFoldDB" id="F1A181"/>
<dbReference type="FunCoup" id="F1A181">
    <property type="interactions" value="2"/>
</dbReference>
<evidence type="ECO:0000313" key="9">
    <source>
        <dbReference type="Proteomes" id="UP000001064"/>
    </source>
</evidence>
<keyword evidence="5" id="KW-0812">Transmembrane</keyword>
<dbReference type="EMBL" id="GL871364">
    <property type="protein sequence ID" value="EGC30045.1"/>
    <property type="molecule type" value="Genomic_DNA"/>
</dbReference>
<keyword evidence="4" id="KW-0378">Hydrolase</keyword>
<organism evidence="8 9">
    <name type="scientific">Dictyostelium purpureum</name>
    <name type="common">Slime mold</name>
    <dbReference type="NCBI Taxonomy" id="5786"/>
    <lineage>
        <taxon>Eukaryota</taxon>
        <taxon>Amoebozoa</taxon>
        <taxon>Evosea</taxon>
        <taxon>Eumycetozoa</taxon>
        <taxon>Dictyostelia</taxon>
        <taxon>Dictyosteliales</taxon>
        <taxon>Dictyosteliaceae</taxon>
        <taxon>Dictyostelium</taxon>
    </lineage>
</organism>
<evidence type="ECO:0000256" key="5">
    <source>
        <dbReference type="SAM" id="Phobius"/>
    </source>
</evidence>
<dbReference type="CDD" id="cd05471">
    <property type="entry name" value="pepsin_like"/>
    <property type="match status" value="1"/>
</dbReference>
<keyword evidence="5" id="KW-1133">Transmembrane helix</keyword>